<dbReference type="EMBL" id="BSCH01000001">
    <property type="protein sequence ID" value="GLG88797.1"/>
    <property type="molecule type" value="Genomic_DNA"/>
</dbReference>
<reference evidence="3" key="2">
    <citation type="submission" date="2022-11" db="EMBL/GenBank/DDBJ databases">
        <title>Draft genome sequence of Sellimonas catena strain 18CBH55.</title>
        <authorList>
            <person name="Atsushi H."/>
            <person name="Moriya O."/>
            <person name="Mitsuo S."/>
        </authorList>
    </citation>
    <scope>NUCLEOTIDE SEQUENCE</scope>
    <source>
        <strain evidence="3">18CBH55</strain>
    </source>
</reference>
<evidence type="ECO:0000313" key="4">
    <source>
        <dbReference type="Proteomes" id="UP001145094"/>
    </source>
</evidence>
<name>A0A9W6CCH1_9FIRM</name>
<accession>A0A9W6CCH1</accession>
<dbReference type="RefSeq" id="WP_281844250.1">
    <property type="nucleotide sequence ID" value="NZ_BSCH01000001.1"/>
</dbReference>
<reference evidence="3" key="3">
    <citation type="journal article" date="2023" name="Int. J. Syst. Evol. Microbiol.">
        <title>Sellimonas catena sp. nov., isolated from human faeces.</title>
        <authorList>
            <person name="Hisatomi A."/>
            <person name="Ohkuma M."/>
            <person name="Sakamoto M."/>
        </authorList>
    </citation>
    <scope>NUCLEOTIDE SEQUENCE</scope>
    <source>
        <strain evidence="3">18CBH55</strain>
    </source>
</reference>
<dbReference type="InterPro" id="IPR012912">
    <property type="entry name" value="Plasmid_pRiA4b_Orf3-like"/>
</dbReference>
<feature type="domain" description="Plasmid pRiA4b Orf3-like" evidence="1">
    <location>
        <begin position="188"/>
        <end position="368"/>
    </location>
</feature>
<dbReference type="Pfam" id="PF07929">
    <property type="entry name" value="PRiA4_ORF3"/>
    <property type="match status" value="1"/>
</dbReference>
<evidence type="ECO:0000259" key="2">
    <source>
        <dbReference type="Pfam" id="PF22016"/>
    </source>
</evidence>
<organism evidence="3 4">
    <name type="scientific">Sellimonas catena</name>
    <dbReference type="NCBI Taxonomy" id="2994035"/>
    <lineage>
        <taxon>Bacteria</taxon>
        <taxon>Bacillati</taxon>
        <taxon>Bacillota</taxon>
        <taxon>Clostridia</taxon>
        <taxon>Lachnospirales</taxon>
        <taxon>Lachnospiraceae</taxon>
        <taxon>Sellimonas</taxon>
    </lineage>
</organism>
<dbReference type="AlphaFoldDB" id="A0A9W6CCH1"/>
<evidence type="ECO:0000313" key="3">
    <source>
        <dbReference type="EMBL" id="GLG88797.1"/>
    </source>
</evidence>
<dbReference type="PANTHER" id="PTHR41878">
    <property type="entry name" value="LEXA REPRESSOR-RELATED"/>
    <property type="match status" value="1"/>
</dbReference>
<reference evidence="3" key="1">
    <citation type="submission" date="2022-11" db="EMBL/GenBank/DDBJ databases">
        <title>Draft genome sequence of Sellimonas catena strain 18CBH55.</title>
        <authorList>
            <person name="Hisatomi A."/>
            <person name="Ohkuma M."/>
            <person name="Sakamoto M."/>
        </authorList>
    </citation>
    <scope>NUCLEOTIDE SEQUENCE</scope>
    <source>
        <strain evidence="3">18CBH55</strain>
    </source>
</reference>
<protein>
    <recommendedName>
        <fullName evidence="5">TnpR protein</fullName>
    </recommendedName>
</protein>
<feature type="domain" description="DUF6933" evidence="2">
    <location>
        <begin position="2"/>
        <end position="162"/>
    </location>
</feature>
<proteinExistence type="predicted"/>
<dbReference type="Gene3D" id="3.10.290.30">
    <property type="entry name" value="MM3350-like"/>
    <property type="match status" value="1"/>
</dbReference>
<dbReference type="InterPro" id="IPR053864">
    <property type="entry name" value="DUF6933"/>
</dbReference>
<gene>
    <name evidence="3" type="ORF">Selli2_02230</name>
</gene>
<evidence type="ECO:0008006" key="5">
    <source>
        <dbReference type="Google" id="ProtNLM"/>
    </source>
</evidence>
<sequence>MYIQCTKKMLDKLDSEKIRMVSADECDDGADGFYSWHVNYITINRRKVIVCMNNLTRYTIIIYRPKAKDIAHSESRIKEGIRTAFLEEGIPREMVEEYFRNCGDVKFSKTKDRKLLAKLNQTCQIVQYYAELLDEDTVVQSRASLNLGRYMVKFEGQYECPAHKLFRAFCRMRNIPEQDWEQILEIENYQLKIRLMLEHYDIWRRILIPARCTFEELHMAIQYTFGWFGYHLHEFSVVDQNYKAEEGTPLYAYPKKIRIVDGEDPEVEQFLERDRYEVKYDTKTSLRGIFQETDRCIYTYDFGDNWEHEIILEKVERNSHNRIPYLLEQKGERPPEDVGGEGGFEEYMRIVSDPENPEYEFMVQWSENTRADQRTIEEINR</sequence>
<comment type="caution">
    <text evidence="3">The sequence shown here is derived from an EMBL/GenBank/DDBJ whole genome shotgun (WGS) entry which is preliminary data.</text>
</comment>
<dbReference type="PANTHER" id="PTHR41878:SF1">
    <property type="entry name" value="TNPR PROTEIN"/>
    <property type="match status" value="1"/>
</dbReference>
<dbReference type="Pfam" id="PF22016">
    <property type="entry name" value="DUF6933"/>
    <property type="match status" value="1"/>
</dbReference>
<dbReference type="InterPro" id="IPR024047">
    <property type="entry name" value="MM3350-like_sf"/>
</dbReference>
<evidence type="ECO:0000259" key="1">
    <source>
        <dbReference type="Pfam" id="PF07929"/>
    </source>
</evidence>
<dbReference type="Proteomes" id="UP001145094">
    <property type="component" value="Unassembled WGS sequence"/>
</dbReference>
<dbReference type="SUPFAM" id="SSF159941">
    <property type="entry name" value="MM3350-like"/>
    <property type="match status" value="1"/>
</dbReference>